<accession>A0A2M4DQ34</accession>
<evidence type="ECO:0000256" key="1">
    <source>
        <dbReference type="SAM" id="SignalP"/>
    </source>
</evidence>
<dbReference type="AlphaFoldDB" id="A0A2M4DQ34"/>
<reference evidence="2" key="1">
    <citation type="submission" date="2018-01" db="EMBL/GenBank/DDBJ databases">
        <title>An insight into the sialome of Amazonian anophelines.</title>
        <authorList>
            <person name="Ribeiro J.M."/>
            <person name="Scarpassa V."/>
            <person name="Calvo E."/>
        </authorList>
    </citation>
    <scope>NUCLEOTIDE SEQUENCE</scope>
</reference>
<feature type="chain" id="PRO_5014695268" evidence="1">
    <location>
        <begin position="19"/>
        <end position="75"/>
    </location>
</feature>
<organism evidence="2">
    <name type="scientific">Anopheles darlingi</name>
    <name type="common">Mosquito</name>
    <dbReference type="NCBI Taxonomy" id="43151"/>
    <lineage>
        <taxon>Eukaryota</taxon>
        <taxon>Metazoa</taxon>
        <taxon>Ecdysozoa</taxon>
        <taxon>Arthropoda</taxon>
        <taxon>Hexapoda</taxon>
        <taxon>Insecta</taxon>
        <taxon>Pterygota</taxon>
        <taxon>Neoptera</taxon>
        <taxon>Endopterygota</taxon>
        <taxon>Diptera</taxon>
        <taxon>Nematocera</taxon>
        <taxon>Culicoidea</taxon>
        <taxon>Culicidae</taxon>
        <taxon>Anophelinae</taxon>
        <taxon>Anopheles</taxon>
    </lineage>
</organism>
<dbReference type="EMBL" id="GGFL01015060">
    <property type="protein sequence ID" value="MBW79238.1"/>
    <property type="molecule type" value="Transcribed_RNA"/>
</dbReference>
<protein>
    <submittedName>
        <fullName evidence="2">Putative secreted protein</fullName>
    </submittedName>
</protein>
<sequence>MWMLLVVLRITGAGIRWCCTVVAFSSFHRKPLRSLLAPRCFVSVWHRAKHRQRGPQYVASASLPLPMERWQTGPE</sequence>
<proteinExistence type="predicted"/>
<evidence type="ECO:0000313" key="2">
    <source>
        <dbReference type="EMBL" id="MBW79238.1"/>
    </source>
</evidence>
<name>A0A2M4DQ34_ANODA</name>
<feature type="signal peptide" evidence="1">
    <location>
        <begin position="1"/>
        <end position="18"/>
    </location>
</feature>
<keyword evidence="1" id="KW-0732">Signal</keyword>